<comment type="similarity">
    <text evidence="1">Belongs to the bacterial ring-hydroxylating dioxygenase alpha subunit family.</text>
</comment>
<dbReference type="PRINTS" id="PR00090">
    <property type="entry name" value="RNGDIOXGNASE"/>
</dbReference>
<keyword evidence="6" id="KW-0408">Iron</keyword>
<evidence type="ECO:0000313" key="11">
    <source>
        <dbReference type="EMBL" id="TPG32424.1"/>
    </source>
</evidence>
<keyword evidence="3" id="KW-0479">Metal-binding</keyword>
<comment type="caution">
    <text evidence="11">The sequence shown here is derived from an EMBL/GenBank/DDBJ whole genome shotgun (WGS) entry which is preliminary data.</text>
</comment>
<dbReference type="PANTHER" id="PTHR43756">
    <property type="entry name" value="CHOLINE MONOOXYGENASE, CHLOROPLASTIC"/>
    <property type="match status" value="1"/>
</dbReference>
<dbReference type="GO" id="GO:0005506">
    <property type="term" value="F:iron ion binding"/>
    <property type="evidence" value="ECO:0007669"/>
    <property type="project" value="InterPro"/>
</dbReference>
<organism evidence="11 12">
    <name type="scientific">Mycolicibacterium hodleri</name>
    <dbReference type="NCBI Taxonomy" id="49897"/>
    <lineage>
        <taxon>Bacteria</taxon>
        <taxon>Bacillati</taxon>
        <taxon>Actinomycetota</taxon>
        <taxon>Actinomycetes</taxon>
        <taxon>Mycobacteriales</taxon>
        <taxon>Mycobacteriaceae</taxon>
        <taxon>Mycolicibacterium</taxon>
    </lineage>
</organism>
<keyword evidence="2" id="KW-0001">2Fe-2S</keyword>
<dbReference type="PROSITE" id="PS51296">
    <property type="entry name" value="RIESKE"/>
    <property type="match status" value="1"/>
</dbReference>
<feature type="region of interest" description="Disordered" evidence="9">
    <location>
        <begin position="447"/>
        <end position="470"/>
    </location>
</feature>
<dbReference type="InterPro" id="IPR036922">
    <property type="entry name" value="Rieske_2Fe-2S_sf"/>
</dbReference>
<sequence length="470" mass="52291">MRWSTPMSLVRPDGSSVNRRVYFDESVFNEETERIFTKTWQFVAHESEIAEPGDYVARRLGNDPVIVSRSEDGAVHVLHNACRHRGAQLCLADLGNTSHFRCSYHGWTYSNTGQLRGVPQTPTLYRGTLKRAELGLSAARVELFHGLIFANWAHDALSLKESLGDMAWYMETVFARDYEVVGVPTRLRGHHNWKTGAENWTADGYHGDVTHKVLFGLGVALPDESVVTYAVEQGAGMPTPDEEMGDLSAFEFTAGHGHSGLMFRLPIKFERPAFIGYEPHLWDDFASQLDADQTNVAARRVVTVSTVFPNFSFIEQVLTNLGDGEPPVMSLNIRVWAPISATETEIINWVLVPKAATSEWKKASQKAFARTLSVGGIFEVDDLQNWTGMAQSNTGAIGLSTDHHFGGAPADAPTHKVSWPGHVYPGQYHDVMFREYFKEWDRWMTGDDSDPGCNQNGRTETAKLGSQVGP</sequence>
<dbReference type="Proteomes" id="UP000320095">
    <property type="component" value="Unassembled WGS sequence"/>
</dbReference>
<proteinExistence type="inferred from homology"/>
<dbReference type="AlphaFoldDB" id="A0A502E503"/>
<dbReference type="InterPro" id="IPR017941">
    <property type="entry name" value="Rieske_2Fe-2S"/>
</dbReference>
<dbReference type="Pfam" id="PF00848">
    <property type="entry name" value="Ring_hydroxyl_A"/>
    <property type="match status" value="1"/>
</dbReference>
<evidence type="ECO:0000256" key="8">
    <source>
        <dbReference type="ARBA" id="ARBA00023027"/>
    </source>
</evidence>
<dbReference type="GO" id="GO:0004497">
    <property type="term" value="F:monooxygenase activity"/>
    <property type="evidence" value="ECO:0007669"/>
    <property type="project" value="UniProtKB-ARBA"/>
</dbReference>
<keyword evidence="7" id="KW-0411">Iron-sulfur</keyword>
<evidence type="ECO:0000313" key="12">
    <source>
        <dbReference type="Proteomes" id="UP000320095"/>
    </source>
</evidence>
<dbReference type="Pfam" id="PF00355">
    <property type="entry name" value="Rieske"/>
    <property type="match status" value="1"/>
</dbReference>
<keyword evidence="8" id="KW-0520">NAD</keyword>
<feature type="domain" description="Rieske" evidence="10">
    <location>
        <begin position="40"/>
        <end position="150"/>
    </location>
</feature>
<evidence type="ECO:0000256" key="9">
    <source>
        <dbReference type="SAM" id="MobiDB-lite"/>
    </source>
</evidence>
<name>A0A502E503_9MYCO</name>
<evidence type="ECO:0000256" key="2">
    <source>
        <dbReference type="ARBA" id="ARBA00022714"/>
    </source>
</evidence>
<dbReference type="GO" id="GO:0016705">
    <property type="term" value="F:oxidoreductase activity, acting on paired donors, with incorporation or reduction of molecular oxygen"/>
    <property type="evidence" value="ECO:0007669"/>
    <property type="project" value="UniProtKB-ARBA"/>
</dbReference>
<dbReference type="SUPFAM" id="SSF50022">
    <property type="entry name" value="ISP domain"/>
    <property type="match status" value="1"/>
</dbReference>
<dbReference type="InterPro" id="IPR001663">
    <property type="entry name" value="Rng_hydr_dOase-A"/>
</dbReference>
<keyword evidence="5" id="KW-0560">Oxidoreductase</keyword>
<evidence type="ECO:0000256" key="7">
    <source>
        <dbReference type="ARBA" id="ARBA00023014"/>
    </source>
</evidence>
<keyword evidence="4 11" id="KW-0223">Dioxygenase</keyword>
<evidence type="ECO:0000256" key="3">
    <source>
        <dbReference type="ARBA" id="ARBA00022723"/>
    </source>
</evidence>
<evidence type="ECO:0000256" key="4">
    <source>
        <dbReference type="ARBA" id="ARBA00022964"/>
    </source>
</evidence>
<evidence type="ECO:0000256" key="5">
    <source>
        <dbReference type="ARBA" id="ARBA00023002"/>
    </source>
</evidence>
<dbReference type="SUPFAM" id="SSF55961">
    <property type="entry name" value="Bet v1-like"/>
    <property type="match status" value="1"/>
</dbReference>
<dbReference type="GO" id="GO:0051537">
    <property type="term" value="F:2 iron, 2 sulfur cluster binding"/>
    <property type="evidence" value="ECO:0007669"/>
    <property type="project" value="UniProtKB-KW"/>
</dbReference>
<dbReference type="InterPro" id="IPR015881">
    <property type="entry name" value="ARHD_Rieske_2Fe_2S"/>
</dbReference>
<protein>
    <submittedName>
        <fullName evidence="11">Aromatic ring-hydroxylating dioxygenase subunit alpha</fullName>
    </submittedName>
</protein>
<dbReference type="PROSITE" id="PS00570">
    <property type="entry name" value="RING_HYDROXYL_ALPHA"/>
    <property type="match status" value="1"/>
</dbReference>
<reference evidence="11 12" key="1">
    <citation type="journal article" date="2019" name="Environ. Microbiol.">
        <title>Species interactions and distinct microbial communities in high Arctic permafrost affected cryosols are associated with the CH4 and CO2 gas fluxes.</title>
        <authorList>
            <person name="Altshuler I."/>
            <person name="Hamel J."/>
            <person name="Turney S."/>
            <person name="Magnuson E."/>
            <person name="Levesque R."/>
            <person name="Greer C."/>
            <person name="Whyte L.G."/>
        </authorList>
    </citation>
    <scope>NUCLEOTIDE SEQUENCE [LARGE SCALE GENOMIC DNA]</scope>
    <source>
        <strain evidence="11 12">S5.20</strain>
    </source>
</reference>
<accession>A0A502E503</accession>
<evidence type="ECO:0000256" key="6">
    <source>
        <dbReference type="ARBA" id="ARBA00023004"/>
    </source>
</evidence>
<evidence type="ECO:0000259" key="10">
    <source>
        <dbReference type="PROSITE" id="PS51296"/>
    </source>
</evidence>
<gene>
    <name evidence="11" type="ORF">EAH80_19290</name>
</gene>
<dbReference type="EMBL" id="RCZG01000008">
    <property type="protein sequence ID" value="TPG32424.1"/>
    <property type="molecule type" value="Genomic_DNA"/>
</dbReference>
<dbReference type="GO" id="GO:0051213">
    <property type="term" value="F:dioxygenase activity"/>
    <property type="evidence" value="ECO:0007669"/>
    <property type="project" value="UniProtKB-KW"/>
</dbReference>
<dbReference type="Gene3D" id="3.90.380.10">
    <property type="entry name" value="Naphthalene 1,2-dioxygenase Alpha Subunit, Chain A, domain 1"/>
    <property type="match status" value="1"/>
</dbReference>
<evidence type="ECO:0000256" key="1">
    <source>
        <dbReference type="ARBA" id="ARBA00008751"/>
    </source>
</evidence>
<dbReference type="PANTHER" id="PTHR43756:SF1">
    <property type="entry name" value="3-PHENYLPROPIONATE_CINNAMIC ACID DIOXYGENASE SUBUNIT ALPHA"/>
    <property type="match status" value="1"/>
</dbReference>
<keyword evidence="12" id="KW-1185">Reference proteome</keyword>
<dbReference type="InterPro" id="IPR015879">
    <property type="entry name" value="Ring_hydroxy_dOase_asu_C_dom"/>
</dbReference>
<dbReference type="Gene3D" id="2.102.10.10">
    <property type="entry name" value="Rieske [2Fe-2S] iron-sulphur domain"/>
    <property type="match status" value="1"/>
</dbReference>